<dbReference type="SUPFAM" id="SSF50475">
    <property type="entry name" value="FMN-binding split barrel"/>
    <property type="match status" value="1"/>
</dbReference>
<keyword evidence="5" id="KW-1185">Reference proteome</keyword>
<dbReference type="InterPro" id="IPR049381">
    <property type="entry name" value="UbiD-like_C"/>
</dbReference>
<dbReference type="InterPro" id="IPR002830">
    <property type="entry name" value="UbiD"/>
</dbReference>
<dbReference type="Pfam" id="PF20695">
    <property type="entry name" value="UbiD_N"/>
    <property type="match status" value="1"/>
</dbReference>
<organism evidence="4 5">
    <name type="scientific">Geotalea uraniireducens (strain Rf4)</name>
    <name type="common">Geobacter uraniireducens</name>
    <dbReference type="NCBI Taxonomy" id="351605"/>
    <lineage>
        <taxon>Bacteria</taxon>
        <taxon>Pseudomonadati</taxon>
        <taxon>Thermodesulfobacteriota</taxon>
        <taxon>Desulfuromonadia</taxon>
        <taxon>Geobacterales</taxon>
        <taxon>Geobacteraceae</taxon>
        <taxon>Geotalea</taxon>
    </lineage>
</organism>
<evidence type="ECO:0000259" key="2">
    <source>
        <dbReference type="Pfam" id="PF20695"/>
    </source>
</evidence>
<dbReference type="Pfam" id="PF01977">
    <property type="entry name" value="UbiD"/>
    <property type="match status" value="1"/>
</dbReference>
<protein>
    <submittedName>
        <fullName evidence="4">3-octaprenyl-4hydroxybenzoate decarboxylase</fullName>
        <ecNumber evidence="4">4.1.1.-</ecNumber>
    </submittedName>
</protein>
<dbReference type="SUPFAM" id="SSF143968">
    <property type="entry name" value="UbiD C-terminal domain-like"/>
    <property type="match status" value="1"/>
</dbReference>
<keyword evidence="4" id="KW-0456">Lyase</keyword>
<dbReference type="PANTHER" id="PTHR30108">
    <property type="entry name" value="3-OCTAPRENYL-4-HYDROXYBENZOATE CARBOXY-LYASE-RELATED"/>
    <property type="match status" value="1"/>
</dbReference>
<evidence type="ECO:0000259" key="1">
    <source>
        <dbReference type="Pfam" id="PF01977"/>
    </source>
</evidence>
<dbReference type="OrthoDB" id="9809841at2"/>
<reference evidence="4 5" key="1">
    <citation type="submission" date="2007-05" db="EMBL/GenBank/DDBJ databases">
        <title>Complete sequence of Geobacter uraniireducens Rf4.</title>
        <authorList>
            <consortium name="US DOE Joint Genome Institute"/>
            <person name="Copeland A."/>
            <person name="Lucas S."/>
            <person name="Lapidus A."/>
            <person name="Barry K."/>
            <person name="Detter J.C."/>
            <person name="Glavina del Rio T."/>
            <person name="Hammon N."/>
            <person name="Israni S."/>
            <person name="Dalin E."/>
            <person name="Tice H."/>
            <person name="Pitluck S."/>
            <person name="Chertkov O."/>
            <person name="Brettin T."/>
            <person name="Bruce D."/>
            <person name="Han C."/>
            <person name="Schmutz J."/>
            <person name="Larimer F."/>
            <person name="Land M."/>
            <person name="Hauser L."/>
            <person name="Kyrpides N."/>
            <person name="Mikhailova N."/>
            <person name="Shelobolina E."/>
            <person name="Aklujkar M."/>
            <person name="Lovley D."/>
            <person name="Richardson P."/>
        </authorList>
    </citation>
    <scope>NUCLEOTIDE SEQUENCE [LARGE SCALE GENOMIC DNA]</scope>
    <source>
        <strain evidence="4 5">Rf4</strain>
    </source>
</reference>
<dbReference type="EC" id="4.1.1.-" evidence="4"/>
<evidence type="ECO:0000313" key="4">
    <source>
        <dbReference type="EMBL" id="ABQ28424.1"/>
    </source>
</evidence>
<dbReference type="InterPro" id="IPR049383">
    <property type="entry name" value="UbiD-like_N"/>
</dbReference>
<dbReference type="KEGG" id="gur:Gura_4281"/>
<dbReference type="NCBIfam" id="TIGR00148">
    <property type="entry name" value="UbiD family decarboxylase"/>
    <property type="match status" value="1"/>
</dbReference>
<dbReference type="HOGENOM" id="CLU_023348_4_1_7"/>
<sequence>MAYRCLHEFLARLEEMGELHRVTVEVDPVLEIAEITDRMCKSAHGGKALLFERVKGSAFPVATNLFGSYRRVCEALDISELGQLSRLMEELLPLQPASSGQTIDDLHSPALSRFTPLLANNGDCQAVADYSPDLRKYPLLKSWPGDAGRFITLPLVFTRDPETGTQNCGMYRVRVFDENSAGMHWNPGSGGAGHYGKYQSRGERMPIAIAVGGDPALIWSASLPLPGAVDEMAFAGYIRNEPVSMVRCLTSRIMVPANTEMVIEGYLDPGEVRDEGEFGNHTGYYTTAGNVPVVHVTCITHRNGMIYPATVVGPPPMEDCYLAKATERLLLPLSRRQVPAIVDINLPMEGIFHGCAVVAIQKEHAGQARQVVQELWRTGWLRKAKLLVVVDADVPVNDLSLVGWKVVNNAEWPRDLIIADGRMGLDATGKLAEETDGIRRQEIRKDEVISKLVERKWREYGCA</sequence>
<dbReference type="STRING" id="351605.Gura_4281"/>
<dbReference type="Gene3D" id="3.40.1670.10">
    <property type="entry name" value="UbiD C-terminal domain-like"/>
    <property type="match status" value="1"/>
</dbReference>
<feature type="domain" description="3-octaprenyl-4-hydroxybenzoate carboxy-lyase-like N-terminal" evidence="2">
    <location>
        <begin position="10"/>
        <end position="90"/>
    </location>
</feature>
<name>A5G9F6_GEOUR</name>
<evidence type="ECO:0000313" key="5">
    <source>
        <dbReference type="Proteomes" id="UP000006695"/>
    </source>
</evidence>
<dbReference type="RefSeq" id="WP_011941054.1">
    <property type="nucleotide sequence ID" value="NC_009483.1"/>
</dbReference>
<dbReference type="EMBL" id="CP000698">
    <property type="protein sequence ID" value="ABQ28424.1"/>
    <property type="molecule type" value="Genomic_DNA"/>
</dbReference>
<dbReference type="Proteomes" id="UP000006695">
    <property type="component" value="Chromosome"/>
</dbReference>
<feature type="domain" description="3-octaprenyl-4-hydroxybenzoate carboxy-lyase-like C-terminal" evidence="3">
    <location>
        <begin position="320"/>
        <end position="422"/>
    </location>
</feature>
<evidence type="ECO:0000259" key="3">
    <source>
        <dbReference type="Pfam" id="PF20696"/>
    </source>
</evidence>
<dbReference type="AlphaFoldDB" id="A5G9F6"/>
<dbReference type="GO" id="GO:0006744">
    <property type="term" value="P:ubiquinone biosynthetic process"/>
    <property type="evidence" value="ECO:0007669"/>
    <property type="project" value="TreeGrafter"/>
</dbReference>
<dbReference type="InterPro" id="IPR048304">
    <property type="entry name" value="UbiD_Rift_dom"/>
</dbReference>
<dbReference type="PANTHER" id="PTHR30108:SF17">
    <property type="entry name" value="FERULIC ACID DECARBOXYLASE 1"/>
    <property type="match status" value="1"/>
</dbReference>
<dbReference type="GO" id="GO:0005829">
    <property type="term" value="C:cytosol"/>
    <property type="evidence" value="ECO:0007669"/>
    <property type="project" value="TreeGrafter"/>
</dbReference>
<proteinExistence type="predicted"/>
<dbReference type="GO" id="GO:0008694">
    <property type="term" value="F:4-hydroxy-3-polyprenylbenzoate decarboxylase activity"/>
    <property type="evidence" value="ECO:0007669"/>
    <property type="project" value="TreeGrafter"/>
</dbReference>
<gene>
    <name evidence="4" type="ordered locus">Gura_4281</name>
</gene>
<accession>A5G9F6</accession>
<dbReference type="Pfam" id="PF20696">
    <property type="entry name" value="UbiD_C"/>
    <property type="match status" value="1"/>
</dbReference>
<feature type="domain" description="3-octaprenyl-4-hydroxybenzoate carboxy-lyase-like Rift-related" evidence="1">
    <location>
        <begin position="120"/>
        <end position="315"/>
    </location>
</feature>